<protein>
    <recommendedName>
        <fullName evidence="2">Barstar (barnase inhibitor) domain-containing protein</fullName>
    </recommendedName>
</protein>
<dbReference type="SUPFAM" id="SSF52038">
    <property type="entry name" value="Barstar-related"/>
    <property type="match status" value="1"/>
</dbReference>
<dbReference type="InterPro" id="IPR035905">
    <property type="entry name" value="Barstar-like_sf"/>
</dbReference>
<sequence>MPTPHFPVTEFLSSGEPLAVVSPDQAEVAAAGARTADWTVLLAESADGSGLRALQAGLAESLDLPGAAAVNLDALADTLRDLPDRTPDAPGTLLVWTPAEGIGLEDDGLATLLELLAETAAEGGTPRLAVLVSSAAVVRQLEEGEA</sequence>
<dbReference type="KEGG" id="kse:Ksed_01660"/>
<evidence type="ECO:0000256" key="1">
    <source>
        <dbReference type="ARBA" id="ARBA00006845"/>
    </source>
</evidence>
<keyword evidence="4" id="KW-1185">Reference proteome</keyword>
<feature type="domain" description="Barstar (barnase inhibitor)" evidence="2">
    <location>
        <begin position="52"/>
        <end position="122"/>
    </location>
</feature>
<organism evidence="3 4">
    <name type="scientific">Kytococcus sedentarius (strain ATCC 14392 / DSM 20547 / JCM 11482 / CCUG 33030 / NBRC 15357 / NCTC 11040 / CCM 314 / 541)</name>
    <name type="common">Micrococcus sedentarius</name>
    <dbReference type="NCBI Taxonomy" id="478801"/>
    <lineage>
        <taxon>Bacteria</taxon>
        <taxon>Bacillati</taxon>
        <taxon>Actinomycetota</taxon>
        <taxon>Actinomycetes</taxon>
        <taxon>Micrococcales</taxon>
        <taxon>Kytococcaceae</taxon>
        <taxon>Kytococcus</taxon>
    </lineage>
</organism>
<gene>
    <name evidence="3" type="ordered locus">Ksed_01660</name>
</gene>
<reference evidence="3 4" key="1">
    <citation type="journal article" date="2009" name="Stand. Genomic Sci.">
        <title>Complete genome sequence of Kytococcus sedentarius type strain (541).</title>
        <authorList>
            <person name="Sims D."/>
            <person name="Brettin T."/>
            <person name="Detter J.C."/>
            <person name="Han C."/>
            <person name="Lapidus A."/>
            <person name="Copeland A."/>
            <person name="Glavina Del Rio T."/>
            <person name="Nolan M."/>
            <person name="Chen F."/>
            <person name="Lucas S."/>
            <person name="Tice H."/>
            <person name="Cheng J.F."/>
            <person name="Bruce D."/>
            <person name="Goodwin L."/>
            <person name="Pitluck S."/>
            <person name="Ovchinnikova G."/>
            <person name="Pati A."/>
            <person name="Ivanova N."/>
            <person name="Mavrommatis K."/>
            <person name="Chen A."/>
            <person name="Palaniappan K."/>
            <person name="D'haeseleer P."/>
            <person name="Chain P."/>
            <person name="Bristow J."/>
            <person name="Eisen J.A."/>
            <person name="Markowitz V."/>
            <person name="Hugenholtz P."/>
            <person name="Schneider S."/>
            <person name="Goker M."/>
            <person name="Pukall R."/>
            <person name="Kyrpides N.C."/>
            <person name="Klenk H.P."/>
        </authorList>
    </citation>
    <scope>NUCLEOTIDE SEQUENCE [LARGE SCALE GENOMIC DNA]</scope>
    <source>
        <strain evidence="4">ATCC 14392 / DSM 20547 / JCM 11482 / CCUG 33030 / NBRC 15357 / NCTC 11040 / CCM 314 / 541</strain>
    </source>
</reference>
<name>C7NJ29_KYTSD</name>
<evidence type="ECO:0000259" key="2">
    <source>
        <dbReference type="Pfam" id="PF01337"/>
    </source>
</evidence>
<dbReference type="InterPro" id="IPR000468">
    <property type="entry name" value="Barstar"/>
</dbReference>
<evidence type="ECO:0000313" key="4">
    <source>
        <dbReference type="Proteomes" id="UP000006666"/>
    </source>
</evidence>
<dbReference type="HOGENOM" id="CLU_1775003_0_0_11"/>
<dbReference type="RefSeq" id="WP_012801673.1">
    <property type="nucleotide sequence ID" value="NC_013169.1"/>
</dbReference>
<dbReference type="STRING" id="478801.Ksed_01660"/>
<comment type="similarity">
    <text evidence="1">Belongs to the barstar family.</text>
</comment>
<accession>C7NJ29</accession>
<dbReference type="Pfam" id="PF01337">
    <property type="entry name" value="Barstar"/>
    <property type="match status" value="1"/>
</dbReference>
<dbReference type="AlphaFoldDB" id="C7NJ29"/>
<proteinExistence type="inferred from homology"/>
<evidence type="ECO:0000313" key="3">
    <source>
        <dbReference type="EMBL" id="ACV05254.1"/>
    </source>
</evidence>
<dbReference type="Proteomes" id="UP000006666">
    <property type="component" value="Chromosome"/>
</dbReference>
<dbReference type="EMBL" id="CP001686">
    <property type="protein sequence ID" value="ACV05254.1"/>
    <property type="molecule type" value="Genomic_DNA"/>
</dbReference>
<dbReference type="Gene3D" id="3.30.370.10">
    <property type="entry name" value="Barstar-like"/>
    <property type="match status" value="1"/>
</dbReference>